<dbReference type="PANTHER" id="PTHR38588:SF1">
    <property type="entry name" value="BLL0334 PROTEIN"/>
    <property type="match status" value="1"/>
</dbReference>
<name>D1CHB3_THET1</name>
<gene>
    <name evidence="1" type="ordered locus">Tter_2235</name>
</gene>
<protein>
    <submittedName>
        <fullName evidence="1">Carbon monoxide dehydrogenase subunit G</fullName>
    </submittedName>
</protein>
<evidence type="ECO:0000313" key="2">
    <source>
        <dbReference type="Proteomes" id="UP000000323"/>
    </source>
</evidence>
<dbReference type="RefSeq" id="WP_012876165.1">
    <property type="nucleotide sequence ID" value="NC_013526.1"/>
</dbReference>
<dbReference type="Gene3D" id="3.30.530.20">
    <property type="match status" value="1"/>
</dbReference>
<dbReference type="STRING" id="525904.Tter_2235"/>
<dbReference type="OrthoDB" id="9787428at2"/>
<dbReference type="HOGENOM" id="CLU_046420_1_1_0"/>
<dbReference type="InterPro" id="IPR010419">
    <property type="entry name" value="CO_DH_gsu"/>
</dbReference>
<evidence type="ECO:0000313" key="1">
    <source>
        <dbReference type="EMBL" id="ACZ43134.1"/>
    </source>
</evidence>
<reference evidence="2" key="1">
    <citation type="journal article" date="2010" name="Stand. Genomic Sci.">
        <title>Complete genome sequence of 'Thermobaculum terrenum' type strain (YNP1).</title>
        <authorList>
            <person name="Kiss H."/>
            <person name="Cleland D."/>
            <person name="Lapidus A."/>
            <person name="Lucas S."/>
            <person name="Glavina Del Rio T."/>
            <person name="Nolan M."/>
            <person name="Tice H."/>
            <person name="Han C."/>
            <person name="Goodwin L."/>
            <person name="Pitluck S."/>
            <person name="Liolios K."/>
            <person name="Ivanova N."/>
            <person name="Mavromatis K."/>
            <person name="Ovchinnikova G."/>
            <person name="Pati A."/>
            <person name="Chen A."/>
            <person name="Palaniappan K."/>
            <person name="Land M."/>
            <person name="Hauser L."/>
            <person name="Chang Y."/>
            <person name="Jeffries C."/>
            <person name="Lu M."/>
            <person name="Brettin T."/>
            <person name="Detter J."/>
            <person name="Goker M."/>
            <person name="Tindall B."/>
            <person name="Beck B."/>
            <person name="McDermott T."/>
            <person name="Woyke T."/>
            <person name="Bristow J."/>
            <person name="Eisen J."/>
            <person name="Markowitz V."/>
            <person name="Hugenholtz P."/>
            <person name="Kyrpides N."/>
            <person name="Klenk H."/>
            <person name="Cheng J."/>
        </authorList>
    </citation>
    <scope>NUCLEOTIDE SEQUENCE [LARGE SCALE GENOMIC DNA]</scope>
    <source>
        <strain evidence="2">ATCC BAA-798 / YNP1</strain>
    </source>
</reference>
<dbReference type="EMBL" id="CP001826">
    <property type="protein sequence ID" value="ACZ43134.1"/>
    <property type="molecule type" value="Genomic_DNA"/>
</dbReference>
<dbReference type="CDD" id="cd05018">
    <property type="entry name" value="CoxG"/>
    <property type="match status" value="1"/>
</dbReference>
<dbReference type="Proteomes" id="UP000000323">
    <property type="component" value="Chromosome 2"/>
</dbReference>
<proteinExistence type="predicted"/>
<dbReference type="SUPFAM" id="SSF55961">
    <property type="entry name" value="Bet v1-like"/>
    <property type="match status" value="1"/>
</dbReference>
<accession>D1CHB3</accession>
<dbReference type="eggNOG" id="COG3427">
    <property type="taxonomic scope" value="Bacteria"/>
</dbReference>
<keyword evidence="2" id="KW-1185">Reference proteome</keyword>
<sequence length="152" mass="16084">MKLDGSYTMHAPRQLVFETLQDPEALRGCLPGVESFEAVGDGRYEATGKAGVAGIRGSYSGTVILTDQKPPESYQLSAEGSFSGGRVTGTATITLVDQGDKTVINYIGEAQLSGPLASVGQRLLTPAAKMMARQFFKCMEDKVKSKQAATSS</sequence>
<dbReference type="InterPro" id="IPR023393">
    <property type="entry name" value="START-like_dom_sf"/>
</dbReference>
<dbReference type="Pfam" id="PF06240">
    <property type="entry name" value="COXG"/>
    <property type="match status" value="1"/>
</dbReference>
<dbReference type="KEGG" id="ttr:Tter_2235"/>
<dbReference type="AlphaFoldDB" id="D1CHB3"/>
<organism evidence="1 2">
    <name type="scientific">Thermobaculum terrenum (strain ATCC BAA-798 / CCMEE 7001 / YNP1)</name>
    <dbReference type="NCBI Taxonomy" id="525904"/>
    <lineage>
        <taxon>Bacteria</taxon>
        <taxon>Bacillati</taxon>
        <taxon>Chloroflexota</taxon>
        <taxon>Chloroflexia</taxon>
        <taxon>Candidatus Thermobaculales</taxon>
        <taxon>Candidatus Thermobaculaceae</taxon>
        <taxon>Thermobaculum</taxon>
    </lineage>
</organism>
<dbReference type="PANTHER" id="PTHR38588">
    <property type="entry name" value="BLL0334 PROTEIN"/>
    <property type="match status" value="1"/>
</dbReference>